<feature type="compositionally biased region" description="Low complexity" evidence="4">
    <location>
        <begin position="535"/>
        <end position="546"/>
    </location>
</feature>
<gene>
    <name evidence="6" type="ORF">K457DRAFT_32760</name>
</gene>
<feature type="compositionally biased region" description="Basic and acidic residues" evidence="4">
    <location>
        <begin position="113"/>
        <end position="144"/>
    </location>
</feature>
<organism evidence="6 7">
    <name type="scientific">Linnemannia elongata AG-77</name>
    <dbReference type="NCBI Taxonomy" id="1314771"/>
    <lineage>
        <taxon>Eukaryota</taxon>
        <taxon>Fungi</taxon>
        <taxon>Fungi incertae sedis</taxon>
        <taxon>Mucoromycota</taxon>
        <taxon>Mortierellomycotina</taxon>
        <taxon>Mortierellomycetes</taxon>
        <taxon>Mortierellales</taxon>
        <taxon>Mortierellaceae</taxon>
        <taxon>Linnemannia</taxon>
    </lineage>
</organism>
<evidence type="ECO:0000256" key="4">
    <source>
        <dbReference type="SAM" id="MobiDB-lite"/>
    </source>
</evidence>
<dbReference type="SMART" id="SM00360">
    <property type="entry name" value="RRM"/>
    <property type="match status" value="3"/>
</dbReference>
<reference evidence="6 7" key="1">
    <citation type="submission" date="2016-05" db="EMBL/GenBank/DDBJ databases">
        <title>Genome sequencing reveals origins of a unique bacterial endosymbiosis in the earliest lineages of terrestrial Fungi.</title>
        <authorList>
            <consortium name="DOE Joint Genome Institute"/>
            <person name="Uehling J."/>
            <person name="Gryganskyi A."/>
            <person name="Hameed K."/>
            <person name="Tschaplinski T."/>
            <person name="Misztal P."/>
            <person name="Wu S."/>
            <person name="Desiro A."/>
            <person name="Vande Pol N."/>
            <person name="Du Z.-Y."/>
            <person name="Zienkiewicz A."/>
            <person name="Zienkiewicz K."/>
            <person name="Morin E."/>
            <person name="Tisserant E."/>
            <person name="Splivallo R."/>
            <person name="Hainaut M."/>
            <person name="Henrissat B."/>
            <person name="Ohm R."/>
            <person name="Kuo A."/>
            <person name="Yan J."/>
            <person name="Lipzen A."/>
            <person name="Nolan M."/>
            <person name="Labutti K."/>
            <person name="Barry K."/>
            <person name="Goldstein A."/>
            <person name="Labbe J."/>
            <person name="Schadt C."/>
            <person name="Tuskan G."/>
            <person name="Grigoriev I."/>
            <person name="Martin F."/>
            <person name="Vilgalys R."/>
            <person name="Bonito G."/>
        </authorList>
    </citation>
    <scope>NUCLEOTIDE SEQUENCE [LARGE SCALE GENOMIC DNA]</scope>
    <source>
        <strain evidence="6 7">AG-77</strain>
    </source>
</reference>
<dbReference type="InterPro" id="IPR000504">
    <property type="entry name" value="RRM_dom"/>
</dbReference>
<feature type="compositionally biased region" description="Polar residues" evidence="4">
    <location>
        <begin position="27"/>
        <end position="44"/>
    </location>
</feature>
<dbReference type="GO" id="GO:0071011">
    <property type="term" value="C:precatalytic spliceosome"/>
    <property type="evidence" value="ECO:0007669"/>
    <property type="project" value="TreeGrafter"/>
</dbReference>
<dbReference type="SUPFAM" id="SSF54928">
    <property type="entry name" value="RNA-binding domain, RBD"/>
    <property type="match status" value="2"/>
</dbReference>
<feature type="compositionally biased region" description="Acidic residues" evidence="4">
    <location>
        <begin position="145"/>
        <end position="158"/>
    </location>
</feature>
<dbReference type="AlphaFoldDB" id="A0A197JWU4"/>
<feature type="domain" description="RRM" evidence="5">
    <location>
        <begin position="255"/>
        <end position="330"/>
    </location>
</feature>
<dbReference type="PANTHER" id="PTHR13952:SF6">
    <property type="entry name" value="U11_U12 SMALL NUCLEAR RIBONUCLEOPROTEIN 35 KDA PROTEIN"/>
    <property type="match status" value="1"/>
</dbReference>
<dbReference type="OrthoDB" id="410044at2759"/>
<keyword evidence="2" id="KW-0539">Nucleus</keyword>
<dbReference type="PROSITE" id="PS50102">
    <property type="entry name" value="RRM"/>
    <property type="match status" value="3"/>
</dbReference>
<dbReference type="SMART" id="SM00361">
    <property type="entry name" value="RRM_1"/>
    <property type="match status" value="2"/>
</dbReference>
<name>A0A197JWU4_9FUNG</name>
<dbReference type="InterPro" id="IPR012677">
    <property type="entry name" value="Nucleotide-bd_a/b_plait_sf"/>
</dbReference>
<feature type="domain" description="RRM" evidence="5">
    <location>
        <begin position="174"/>
        <end position="253"/>
    </location>
</feature>
<dbReference type="STRING" id="1314771.A0A197JWU4"/>
<dbReference type="Proteomes" id="UP000078512">
    <property type="component" value="Unassembled WGS sequence"/>
</dbReference>
<dbReference type="CDD" id="cd00590">
    <property type="entry name" value="RRM_SF"/>
    <property type="match status" value="1"/>
</dbReference>
<dbReference type="CDD" id="cd12453">
    <property type="entry name" value="RRM1_RIM4_like"/>
    <property type="match status" value="1"/>
</dbReference>
<evidence type="ECO:0000256" key="1">
    <source>
        <dbReference type="ARBA" id="ARBA00004123"/>
    </source>
</evidence>
<dbReference type="GO" id="GO:0003729">
    <property type="term" value="F:mRNA binding"/>
    <property type="evidence" value="ECO:0007669"/>
    <property type="project" value="TreeGrafter"/>
</dbReference>
<feature type="region of interest" description="Disordered" evidence="4">
    <location>
        <begin position="1"/>
        <end position="165"/>
    </location>
</feature>
<dbReference type="InterPro" id="IPR035979">
    <property type="entry name" value="RBD_domain_sf"/>
</dbReference>
<sequence length="684" mass="75281">MTNYRDAHSSPTPAAGPGTPDSPIPASASNHPSRSYSRNSEPTMSSRTDRSSSGYSAGRTSQSLSREELLNQTIARLSIRDEPSSSSADDRRLRAKPQETPVTENRFAPLRAHSSDDVAREWTDQPGSVKDECEKPSALDKNSDQESDAEQETIESGDEAPIPQEDRIRGEPQACLFVASLAATQTDAQLVQSVTEHFQRWGTLMNVKVLKDWMQRPYSFVQFENVEDAQRAMVEAQNTIVDGRHIRIEQARVNRTLFIHRFSRGTTEQDLIDTLEQYGPVEDVSIFHDPRPTSRHKRYAFAKFAYRDDAIKAYIALRANSHWTVEWAPNLSSQNQIEKESVFVGQLNPDLATEALLHERFQDYGNIKNIHLVKRNKMGAGRTAAFAFIEFDSEKAARRAIDRENNTQFLETTIRVQHRETSEYRVQRQNAAMQAARNLADVPDMPRAPGAHTGLQGHGYGHGCPPFRGQNIGRPVYYPPYYGYPGMPMPPHGFYGLPPPQPTTMMGHPAVPLRGHPPSTEAGQSYYPAHGSYNQQGIQQGPGQYGSNQDSRQGQRGVGNYDYSGSGYDQGPEGMYYPPPPPPGPGGHGSMYDVYEQHSPSSAPPVSGPSAAGTHGPPHPPVPAPVWYAPPMTGGGGMARRPGLLEVSAVVPPRYASGGQNRSGPESSSCSRPSDTRGPARKSN</sequence>
<dbReference type="InterPro" id="IPR034352">
    <property type="entry name" value="Rim4_RRM1"/>
</dbReference>
<feature type="compositionally biased region" description="Polar residues" evidence="4">
    <location>
        <begin position="58"/>
        <end position="75"/>
    </location>
</feature>
<dbReference type="InterPro" id="IPR051183">
    <property type="entry name" value="U1_U11-U12_snRNP_70-35kDa"/>
</dbReference>
<proteinExistence type="predicted"/>
<protein>
    <submittedName>
        <fullName evidence="6">RNA-binding domain-containing protein</fullName>
    </submittedName>
</protein>
<dbReference type="EMBL" id="KV442045">
    <property type="protein sequence ID" value="OAQ28916.1"/>
    <property type="molecule type" value="Genomic_DNA"/>
</dbReference>
<feature type="region of interest" description="Disordered" evidence="4">
    <location>
        <begin position="505"/>
        <end position="684"/>
    </location>
</feature>
<dbReference type="Pfam" id="PF00076">
    <property type="entry name" value="RRM_1"/>
    <property type="match status" value="3"/>
</dbReference>
<accession>A0A197JWU4</accession>
<evidence type="ECO:0000256" key="2">
    <source>
        <dbReference type="ARBA" id="ARBA00023242"/>
    </source>
</evidence>
<dbReference type="GO" id="GO:0000398">
    <property type="term" value="P:mRNA splicing, via spliceosome"/>
    <property type="evidence" value="ECO:0007669"/>
    <property type="project" value="TreeGrafter"/>
</dbReference>
<keyword evidence="7" id="KW-1185">Reference proteome</keyword>
<evidence type="ECO:0000256" key="3">
    <source>
        <dbReference type="PROSITE-ProRule" id="PRU00176"/>
    </source>
</evidence>
<keyword evidence="3" id="KW-0694">RNA-binding</keyword>
<evidence type="ECO:0000259" key="5">
    <source>
        <dbReference type="PROSITE" id="PS50102"/>
    </source>
</evidence>
<dbReference type="PANTHER" id="PTHR13952">
    <property type="entry name" value="U1 SMALL NUCLEAR RIBONUCLEOPROTEIN 70 KD"/>
    <property type="match status" value="1"/>
</dbReference>
<evidence type="ECO:0000313" key="6">
    <source>
        <dbReference type="EMBL" id="OAQ28916.1"/>
    </source>
</evidence>
<evidence type="ECO:0000313" key="7">
    <source>
        <dbReference type="Proteomes" id="UP000078512"/>
    </source>
</evidence>
<dbReference type="GO" id="GO:0017069">
    <property type="term" value="F:snRNA binding"/>
    <property type="evidence" value="ECO:0007669"/>
    <property type="project" value="TreeGrafter"/>
</dbReference>
<comment type="subcellular location">
    <subcellularLocation>
        <location evidence="1">Nucleus</location>
    </subcellularLocation>
</comment>
<dbReference type="Gene3D" id="3.30.70.330">
    <property type="match status" value="3"/>
</dbReference>
<dbReference type="InterPro" id="IPR003954">
    <property type="entry name" value="RRM_euk-type"/>
</dbReference>
<feature type="domain" description="RRM" evidence="5">
    <location>
        <begin position="340"/>
        <end position="421"/>
    </location>
</feature>
<feature type="compositionally biased region" description="Basic and acidic residues" evidence="4">
    <location>
        <begin position="78"/>
        <end position="92"/>
    </location>
</feature>
<feature type="compositionally biased region" description="Low complexity" evidence="4">
    <location>
        <begin position="662"/>
        <end position="673"/>
    </location>
</feature>